<name>A0A6J2XDU9_SITOR</name>
<dbReference type="PANTHER" id="PTHR21664:SF1">
    <property type="entry name" value="NUDC DOMAIN-CONTAINING PROTEIN 1"/>
    <property type="match status" value="1"/>
</dbReference>
<dbReference type="InterPro" id="IPR037895">
    <property type="entry name" value="NUDCD1"/>
</dbReference>
<evidence type="ECO:0000259" key="6">
    <source>
        <dbReference type="PROSITE" id="PS51203"/>
    </source>
</evidence>
<sequence>MTSTTPSVLEIKPNRLLLDSSFDGYKLSLEEIPVSRKNLETPVDKILLNSSQYSFLHAKLFGLHNHLISDKYDGFNSVYFIDKSLNVQKTYIDSYTHDLINPITVYSIPRPREQKSGDYNVTFCFASPQLAVVSDGMGTIYILGTRDKKDDDSFETLFAGKVLDNEEQGFLVTDAMYHESSNQLHVLLLHIEEDPIERFVSVIHWLTFKEIKDVSDSWGQTALRRLKTKGEIQYLHLEEEGDHIYIVSENDIRFELNSEHPVNTEEDNTSSNSTTKDYKWSQTLEDISVEFSLPEDAEKTLINVKTEVDKINIEYGTKVLLAGELHEKIDPNLTTWTVEPNNLLVVNLNKQENSEFWNELVKGDTKGEYVLNSCIIDQVNDTVGRFRSDGQQTETTPQSGTTFNSQQIEECDFESDKSETFSRISSITNSTTHKIHLGSHQVILKPYLNSHHSRALGIRHDVDVCLWQPFLESGNFEIKHEGTLLAFGYVQASKQNRKFVTCSPNLEYAVICETSGHIFIYKQNKPLLSVQLRNRTTGRRIKNIAQQQVFNLPNQDIHGLFASNTHLFLLGEDFILSLRICNPTQ</sequence>
<dbReference type="GO" id="GO:0005634">
    <property type="term" value="C:nucleus"/>
    <property type="evidence" value="ECO:0007669"/>
    <property type="project" value="UniProtKB-SubCell"/>
</dbReference>
<dbReference type="Gene3D" id="2.60.40.790">
    <property type="match status" value="1"/>
</dbReference>
<dbReference type="FunCoup" id="A0A6J2XDU9">
    <property type="interactions" value="1802"/>
</dbReference>
<evidence type="ECO:0000256" key="1">
    <source>
        <dbReference type="ARBA" id="ARBA00004123"/>
    </source>
</evidence>
<evidence type="ECO:0000256" key="2">
    <source>
        <dbReference type="ARBA" id="ARBA00004496"/>
    </source>
</evidence>
<dbReference type="PROSITE" id="PS51203">
    <property type="entry name" value="CS"/>
    <property type="match status" value="1"/>
</dbReference>
<evidence type="ECO:0000256" key="3">
    <source>
        <dbReference type="ARBA" id="ARBA00018915"/>
    </source>
</evidence>
<dbReference type="GO" id="GO:0005737">
    <property type="term" value="C:cytoplasm"/>
    <property type="evidence" value="ECO:0007669"/>
    <property type="project" value="UniProtKB-SubCell"/>
</dbReference>
<dbReference type="InParanoid" id="A0A6J2XDU9"/>
<reference evidence="8" key="1">
    <citation type="submission" date="2025-08" db="UniProtKB">
        <authorList>
            <consortium name="RefSeq"/>
        </authorList>
    </citation>
    <scope>IDENTIFICATION</scope>
    <source>
        <tissue evidence="8">Gonads</tissue>
    </source>
</reference>
<comment type="subcellular location">
    <subcellularLocation>
        <location evidence="2">Cytoplasm</location>
    </subcellularLocation>
    <subcellularLocation>
        <location evidence="1">Nucleus</location>
    </subcellularLocation>
</comment>
<dbReference type="Proteomes" id="UP000504635">
    <property type="component" value="Unplaced"/>
</dbReference>
<dbReference type="GeneID" id="115877319"/>
<dbReference type="Pfam" id="PF04969">
    <property type="entry name" value="CS"/>
    <property type="match status" value="1"/>
</dbReference>
<dbReference type="InterPro" id="IPR007052">
    <property type="entry name" value="CS_dom"/>
</dbReference>
<accession>A0A6J2XDU9</accession>
<dbReference type="PANTHER" id="PTHR21664">
    <property type="entry name" value="CHRONIC MYELOGENOUS LEUKEMIA TUMOR ANTIGEN 66"/>
    <property type="match status" value="1"/>
</dbReference>
<dbReference type="KEGG" id="soy:115877319"/>
<proteinExistence type="predicted"/>
<dbReference type="SUPFAM" id="SSF49764">
    <property type="entry name" value="HSP20-like chaperones"/>
    <property type="match status" value="1"/>
</dbReference>
<dbReference type="AlphaFoldDB" id="A0A6J2XDU9"/>
<evidence type="ECO:0000256" key="4">
    <source>
        <dbReference type="ARBA" id="ARBA00022490"/>
    </source>
</evidence>
<dbReference type="CDD" id="cd06467">
    <property type="entry name" value="p23_NUDC_like"/>
    <property type="match status" value="1"/>
</dbReference>
<protein>
    <recommendedName>
        <fullName evidence="3">NudC domain-containing protein 1</fullName>
    </recommendedName>
</protein>
<evidence type="ECO:0000256" key="5">
    <source>
        <dbReference type="ARBA" id="ARBA00023242"/>
    </source>
</evidence>
<keyword evidence="4" id="KW-0963">Cytoplasm</keyword>
<organism evidence="7 8">
    <name type="scientific">Sitophilus oryzae</name>
    <name type="common">Rice weevil</name>
    <name type="synonym">Curculio oryzae</name>
    <dbReference type="NCBI Taxonomy" id="7048"/>
    <lineage>
        <taxon>Eukaryota</taxon>
        <taxon>Metazoa</taxon>
        <taxon>Ecdysozoa</taxon>
        <taxon>Arthropoda</taxon>
        <taxon>Hexapoda</taxon>
        <taxon>Insecta</taxon>
        <taxon>Pterygota</taxon>
        <taxon>Neoptera</taxon>
        <taxon>Endopterygota</taxon>
        <taxon>Coleoptera</taxon>
        <taxon>Polyphaga</taxon>
        <taxon>Cucujiformia</taxon>
        <taxon>Curculionidae</taxon>
        <taxon>Dryophthorinae</taxon>
        <taxon>Sitophilus</taxon>
    </lineage>
</organism>
<evidence type="ECO:0000313" key="7">
    <source>
        <dbReference type="Proteomes" id="UP000504635"/>
    </source>
</evidence>
<dbReference type="InterPro" id="IPR008978">
    <property type="entry name" value="HSP20-like_chaperone"/>
</dbReference>
<evidence type="ECO:0000313" key="8">
    <source>
        <dbReference type="RefSeq" id="XP_030749316.1"/>
    </source>
</evidence>
<dbReference type="OrthoDB" id="428655at2759"/>
<gene>
    <name evidence="8" type="primary">LOC115877319</name>
</gene>
<dbReference type="RefSeq" id="XP_030749316.1">
    <property type="nucleotide sequence ID" value="XM_030893456.1"/>
</dbReference>
<feature type="domain" description="CS" evidence="6">
    <location>
        <begin position="273"/>
        <end position="361"/>
    </location>
</feature>
<keyword evidence="7" id="KW-1185">Reference proteome</keyword>
<keyword evidence="5" id="KW-0539">Nucleus</keyword>